<sequence length="155" mass="17902">MTTFIEMRVDMDCTGCQSKIRKALKKLDGVGDVDIDMALQKVTVTGWVDQRKVLKAVKKTGKRAELWPYPYIPDEYHNHAQQYYPQQQQLIIQSEAAPMTHQLREVPTASSTYNYYEPGYDGHDDGYYQQPVYSSIVEQSRLMFSDDNPYACSIM</sequence>
<protein>
    <recommendedName>
        <fullName evidence="2">HMA domain-containing protein</fullName>
    </recommendedName>
</protein>
<evidence type="ECO:0000313" key="3">
    <source>
        <dbReference type="EMBL" id="GKU94411.1"/>
    </source>
</evidence>
<gene>
    <name evidence="3" type="ORF">SLEP1_g7909</name>
</gene>
<dbReference type="InterPro" id="IPR036163">
    <property type="entry name" value="HMA_dom_sf"/>
</dbReference>
<comment type="caution">
    <text evidence="3">The sequence shown here is derived from an EMBL/GenBank/DDBJ whole genome shotgun (WGS) entry which is preliminary data.</text>
</comment>
<dbReference type="AlphaFoldDB" id="A0AAV5I8A0"/>
<dbReference type="GO" id="GO:0046872">
    <property type="term" value="F:metal ion binding"/>
    <property type="evidence" value="ECO:0007669"/>
    <property type="project" value="UniProtKB-KW"/>
</dbReference>
<dbReference type="SUPFAM" id="SSF55008">
    <property type="entry name" value="HMA, heavy metal-associated domain"/>
    <property type="match status" value="1"/>
</dbReference>
<keyword evidence="4" id="KW-1185">Reference proteome</keyword>
<evidence type="ECO:0000313" key="4">
    <source>
        <dbReference type="Proteomes" id="UP001054252"/>
    </source>
</evidence>
<evidence type="ECO:0000256" key="1">
    <source>
        <dbReference type="ARBA" id="ARBA00022723"/>
    </source>
</evidence>
<keyword evidence="1" id="KW-0479">Metal-binding</keyword>
<dbReference type="FunFam" id="3.30.70.100:FF:000008">
    <property type="entry name" value="Copper transport protein ATOX1"/>
    <property type="match status" value="1"/>
</dbReference>
<dbReference type="Proteomes" id="UP001054252">
    <property type="component" value="Unassembled WGS sequence"/>
</dbReference>
<dbReference type="EMBL" id="BPVZ01000008">
    <property type="protein sequence ID" value="GKU94411.1"/>
    <property type="molecule type" value="Genomic_DNA"/>
</dbReference>
<dbReference type="PANTHER" id="PTHR22814:SF351">
    <property type="entry name" value="HEAVY METAL-ASSOCIATED ISOPRENYLATED PLANT PROTEIN 28"/>
    <property type="match status" value="1"/>
</dbReference>
<dbReference type="CDD" id="cd00371">
    <property type="entry name" value="HMA"/>
    <property type="match status" value="1"/>
</dbReference>
<dbReference type="InterPro" id="IPR006121">
    <property type="entry name" value="HMA_dom"/>
</dbReference>
<reference evidence="3 4" key="1">
    <citation type="journal article" date="2021" name="Commun. Biol.">
        <title>The genome of Shorea leprosula (Dipterocarpaceae) highlights the ecological relevance of drought in aseasonal tropical rainforests.</title>
        <authorList>
            <person name="Ng K.K.S."/>
            <person name="Kobayashi M.J."/>
            <person name="Fawcett J.A."/>
            <person name="Hatakeyama M."/>
            <person name="Paape T."/>
            <person name="Ng C.H."/>
            <person name="Ang C.C."/>
            <person name="Tnah L.H."/>
            <person name="Lee C.T."/>
            <person name="Nishiyama T."/>
            <person name="Sese J."/>
            <person name="O'Brien M.J."/>
            <person name="Copetti D."/>
            <person name="Mohd Noor M.I."/>
            <person name="Ong R.C."/>
            <person name="Putra M."/>
            <person name="Sireger I.Z."/>
            <person name="Indrioko S."/>
            <person name="Kosugi Y."/>
            <person name="Izuno A."/>
            <person name="Isagi Y."/>
            <person name="Lee S.L."/>
            <person name="Shimizu K.K."/>
        </authorList>
    </citation>
    <scope>NUCLEOTIDE SEQUENCE [LARGE SCALE GENOMIC DNA]</scope>
    <source>
        <strain evidence="3">214</strain>
    </source>
</reference>
<feature type="domain" description="HMA" evidence="2">
    <location>
        <begin position="2"/>
        <end position="65"/>
    </location>
</feature>
<name>A0AAV5I8A0_9ROSI</name>
<dbReference type="Gene3D" id="3.30.70.100">
    <property type="match status" value="1"/>
</dbReference>
<accession>A0AAV5I8A0</accession>
<dbReference type="PROSITE" id="PS50846">
    <property type="entry name" value="HMA_2"/>
    <property type="match status" value="1"/>
</dbReference>
<dbReference type="Pfam" id="PF00403">
    <property type="entry name" value="HMA"/>
    <property type="match status" value="1"/>
</dbReference>
<evidence type="ECO:0000259" key="2">
    <source>
        <dbReference type="PROSITE" id="PS50846"/>
    </source>
</evidence>
<dbReference type="PANTHER" id="PTHR22814">
    <property type="entry name" value="COPPER TRANSPORT PROTEIN ATOX1-RELATED"/>
    <property type="match status" value="1"/>
</dbReference>
<proteinExistence type="predicted"/>
<organism evidence="3 4">
    <name type="scientific">Rubroshorea leprosula</name>
    <dbReference type="NCBI Taxonomy" id="152421"/>
    <lineage>
        <taxon>Eukaryota</taxon>
        <taxon>Viridiplantae</taxon>
        <taxon>Streptophyta</taxon>
        <taxon>Embryophyta</taxon>
        <taxon>Tracheophyta</taxon>
        <taxon>Spermatophyta</taxon>
        <taxon>Magnoliopsida</taxon>
        <taxon>eudicotyledons</taxon>
        <taxon>Gunneridae</taxon>
        <taxon>Pentapetalae</taxon>
        <taxon>rosids</taxon>
        <taxon>malvids</taxon>
        <taxon>Malvales</taxon>
        <taxon>Dipterocarpaceae</taxon>
        <taxon>Rubroshorea</taxon>
    </lineage>
</organism>